<dbReference type="SUPFAM" id="SSF141072">
    <property type="entry name" value="CalX-like"/>
    <property type="match status" value="1"/>
</dbReference>
<dbReference type="EMBL" id="ATBP01000562">
    <property type="protein sequence ID" value="ETR69781.1"/>
    <property type="molecule type" value="Genomic_DNA"/>
</dbReference>
<dbReference type="Pfam" id="PF03160">
    <property type="entry name" value="Calx-beta"/>
    <property type="match status" value="1"/>
</dbReference>
<proteinExistence type="predicted"/>
<dbReference type="InterPro" id="IPR011050">
    <property type="entry name" value="Pectin_lyase_fold/virulence"/>
</dbReference>
<gene>
    <name evidence="7" type="ORF">OMM_03700</name>
</gene>
<dbReference type="InterPro" id="IPR039448">
    <property type="entry name" value="Beta_helix"/>
</dbReference>
<dbReference type="SMART" id="SM00089">
    <property type="entry name" value="PKD"/>
    <property type="match status" value="1"/>
</dbReference>
<dbReference type="SMART" id="SM00710">
    <property type="entry name" value="PbH1"/>
    <property type="match status" value="9"/>
</dbReference>
<dbReference type="InterPro" id="IPR018765">
    <property type="entry name" value="DUF2341"/>
</dbReference>
<evidence type="ECO:0000256" key="4">
    <source>
        <dbReference type="ARBA" id="ARBA00022737"/>
    </source>
</evidence>
<comment type="subcellular location">
    <subcellularLocation>
        <location evidence="1">Secreted</location>
    </subcellularLocation>
</comment>
<accession>A0A1V1P4N7</accession>
<feature type="domain" description="PKD" evidence="6">
    <location>
        <begin position="538"/>
        <end position="573"/>
    </location>
</feature>
<dbReference type="GO" id="GO:0007154">
    <property type="term" value="P:cell communication"/>
    <property type="evidence" value="ECO:0007669"/>
    <property type="project" value="InterPro"/>
</dbReference>
<dbReference type="Gene3D" id="2.60.40.2030">
    <property type="match status" value="1"/>
</dbReference>
<name>A0A1V1P4N7_9BACT</name>
<evidence type="ECO:0000256" key="1">
    <source>
        <dbReference type="ARBA" id="ARBA00004613"/>
    </source>
</evidence>
<dbReference type="InterPro" id="IPR022409">
    <property type="entry name" value="PKD/Chitinase_dom"/>
</dbReference>
<dbReference type="Pfam" id="PF13229">
    <property type="entry name" value="Beta_helix"/>
    <property type="match status" value="1"/>
</dbReference>
<dbReference type="InterPro" id="IPR012334">
    <property type="entry name" value="Pectin_lyas_fold"/>
</dbReference>
<keyword evidence="5" id="KW-0106">Calcium</keyword>
<dbReference type="PROSITE" id="PS50093">
    <property type="entry name" value="PKD"/>
    <property type="match status" value="1"/>
</dbReference>
<keyword evidence="4" id="KW-0677">Repeat</keyword>
<dbReference type="GO" id="GO:0016020">
    <property type="term" value="C:membrane"/>
    <property type="evidence" value="ECO:0007669"/>
    <property type="project" value="InterPro"/>
</dbReference>
<dbReference type="InterPro" id="IPR003644">
    <property type="entry name" value="Calx_beta"/>
</dbReference>
<dbReference type="Pfam" id="PF00801">
    <property type="entry name" value="PKD"/>
    <property type="match status" value="1"/>
</dbReference>
<dbReference type="InterPro" id="IPR038081">
    <property type="entry name" value="CalX-like_sf"/>
</dbReference>
<dbReference type="InterPro" id="IPR014756">
    <property type="entry name" value="Ig_E-set"/>
</dbReference>
<dbReference type="Pfam" id="PF10102">
    <property type="entry name" value="DUF2341"/>
    <property type="match status" value="1"/>
</dbReference>
<dbReference type="InterPro" id="IPR000601">
    <property type="entry name" value="PKD_dom"/>
</dbReference>
<dbReference type="Gene3D" id="2.160.20.10">
    <property type="entry name" value="Single-stranded right-handed beta-helix, Pectin lyase-like"/>
    <property type="match status" value="3"/>
</dbReference>
<evidence type="ECO:0000256" key="3">
    <source>
        <dbReference type="ARBA" id="ARBA00022729"/>
    </source>
</evidence>
<evidence type="ECO:0000256" key="2">
    <source>
        <dbReference type="ARBA" id="ARBA00022525"/>
    </source>
</evidence>
<dbReference type="InterPro" id="IPR013783">
    <property type="entry name" value="Ig-like_fold"/>
</dbReference>
<dbReference type="PANTHER" id="PTHR40088:SF2">
    <property type="entry name" value="SECRETED SUGAR HYDROLASE"/>
    <property type="match status" value="1"/>
</dbReference>
<evidence type="ECO:0000313" key="7">
    <source>
        <dbReference type="EMBL" id="ETR69781.1"/>
    </source>
</evidence>
<sequence length="1726" mass="191720">MKYFISYSVFFVIVILVIPYAQAQSIIRFSQSEYTAYEDDNYINVNLNLQLDGSSAPVYLNIGMTVCSATSDYSVALMPITWKSGEPNVKSLLFHIVDDTIFEGTKNFKLILSNPSDNAILGTPSVATLTIIDDDPDTFFYVSPSGDDTNNGTFDYPWQTLEKAAHAASAGDTIWIKAGTYNETLSPINSGNKDAPITFRNMTSETVVIDATGLDHGIILWNKSFIRISGFAVKNSISDAVFIGHSDDSLSENNIIENMTIHDCPTGTGVTAYGNNNHIIKNTISGCQYGIYLNGTSHSISNNEIFECIKSGVLPIGLFNRIEHNRIHHNAEFGISTWLGRSQILSDLTIQFNVIYDNASQDIQLNADGPGGVPEKIYVYNNTILNAQAEWGICVYGDCRHLKIKNNIISGVYEHGLFRLPNTDMEGFEEDFNIFFKTNAFYVNNQTKTFEEYQQAFGHGENSFFANPLLNADFTLSEESIAINSGTLTGVEISGFAADIGGMAYTKSSALPSSNFIATETQGAAPLEVQFACANHGVTWQWDFDNDGTIDAITKNPIHTYTETGSYSVSLTIFTENHRVNKIKENYILVSNGEDYYVSISAGNDANPGTLISPFQSIQKCAETAARGDRCNIRQGVYREMITPGNDQITFTAYNDEEVIISGTEIIPNDAWSHYKDNIYQTPIQWSLNVRRSNDVHQVSNNQVFVDGKMMVEARWPNIDVDNATKVTNILGIREDNAKTDSATVITMQKAQYFDDDLATAGDFWVGGKINLAAGYNFIFTSGDITAQTNNSVTVEFNEDPGAWNHRSSFDNEFLYPQEANYFYLWGKREALDSPGEWFVDPPDNYTGTHFVNTDFNGSLYLQLPDNSHPSGSSHVIELKKRNWAFDLRDRSFIIIKNLKIVACGIISNTTSHDNTIENIHGTYLSHFREIPPFYHSYGTQGIQLYGSNNVIRNSYFAYCAGTMIDIHSWQEENGNQRIENNVMHDIGYEGSGVAISSENSDGQNMNRITHNTLFTSGLTMIDLGAGNDVTYNDTYQSHLQCTDIGTIYGWGGDGKGSIVAYNLVHDANSEHNGSLNKYGAHGIYLDDDTYNYTIYRNITWNTSAPGIALMGTNGTAVAGFEELSASNRKIYHNTVDGTIAAYFKELYNGLPTHYIGTEIKNNSANVLYGFEHDELTLSSNFEGDGLYIDKDNRNYALKPYSPLIDNGCEIPSYSQAFSGSAPDIGAIESTDHPFVAGAVITEKHLQTLSVNCYRKVDNFQCQIDNLPMGRKLPDNFELFLGNVKSDICFTQMDYQTHLGTGFCDIPDSDLSGEQSISIQLGGRPITVDKGSINIDDTALAVHSVTITSDSISGGYSVIIAGQNFDTTPDFLAISQEIVITNTAGKSLYQYQIPVVLNTQALIANNQMTNNCGDIRFFNEYGQLPYWIESGCNNLETLIWVNIPFLPENQSTITLRYGNLSLSTQSNPQDTFYYFDDFADGIMQSFYEISDGDGITVTETGGKLKVSGRTSQSNKYQTFGFYFLTWDIQKFRFPLDDYIIDSELTVISGTDSFKAIFGSGNLFLYNAPNGDPLGKDIGYWNGASWGYIGKSRINTAVFNDKKVSLSCEQNESQTNLRFFEDYDFDQPLAERSVEELSIGHFEYGPNSEADFEVMFDNIKIRSFAFPAPLISFGEKQYGVMIDNQACEDVQVVDKNVIHCHLPDGASEKVEVTVTNPDGEFSVFELH</sequence>
<keyword evidence="3" id="KW-0732">Signal</keyword>
<dbReference type="GO" id="GO:0005576">
    <property type="term" value="C:extracellular region"/>
    <property type="evidence" value="ECO:0007669"/>
    <property type="project" value="UniProtKB-SubCell"/>
</dbReference>
<dbReference type="GO" id="GO:0016837">
    <property type="term" value="F:carbon-oxygen lyase activity, acting on polysaccharides"/>
    <property type="evidence" value="ECO:0007669"/>
    <property type="project" value="TreeGrafter"/>
</dbReference>
<dbReference type="CDD" id="cd00146">
    <property type="entry name" value="PKD"/>
    <property type="match status" value="1"/>
</dbReference>
<evidence type="ECO:0000259" key="6">
    <source>
        <dbReference type="PROSITE" id="PS50093"/>
    </source>
</evidence>
<dbReference type="SUPFAM" id="SSF51126">
    <property type="entry name" value="Pectin lyase-like"/>
    <property type="match status" value="2"/>
</dbReference>
<dbReference type="InterPro" id="IPR006626">
    <property type="entry name" value="PbH1"/>
</dbReference>
<reference evidence="8" key="1">
    <citation type="submission" date="2012-11" db="EMBL/GenBank/DDBJ databases">
        <authorList>
            <person name="Lucero-Rivera Y.E."/>
            <person name="Tovar-Ramirez D."/>
        </authorList>
    </citation>
    <scope>NUCLEOTIDE SEQUENCE [LARGE SCALE GENOMIC DNA]</scope>
    <source>
        <strain evidence="8">Araruama</strain>
    </source>
</reference>
<protein>
    <recommendedName>
        <fullName evidence="6">PKD domain-containing protein</fullName>
    </recommendedName>
</protein>
<evidence type="ECO:0000256" key="5">
    <source>
        <dbReference type="ARBA" id="ARBA00022837"/>
    </source>
</evidence>
<keyword evidence="2" id="KW-0964">Secreted</keyword>
<dbReference type="Gene3D" id="2.60.40.10">
    <property type="entry name" value="Immunoglobulins"/>
    <property type="match status" value="1"/>
</dbReference>
<dbReference type="Proteomes" id="UP000189670">
    <property type="component" value="Unassembled WGS sequence"/>
</dbReference>
<organism evidence="7 8">
    <name type="scientific">Candidatus Magnetoglobus multicellularis str. Araruama</name>
    <dbReference type="NCBI Taxonomy" id="890399"/>
    <lineage>
        <taxon>Bacteria</taxon>
        <taxon>Pseudomonadati</taxon>
        <taxon>Thermodesulfobacteriota</taxon>
        <taxon>Desulfobacteria</taxon>
        <taxon>Desulfobacterales</taxon>
        <taxon>Desulfobacteraceae</taxon>
        <taxon>Candidatus Magnetoglobus</taxon>
    </lineage>
</organism>
<dbReference type="SUPFAM" id="SSF49299">
    <property type="entry name" value="PKD domain"/>
    <property type="match status" value="1"/>
</dbReference>
<comment type="caution">
    <text evidence="7">The sequence shown here is derived from an EMBL/GenBank/DDBJ whole genome shotgun (WGS) entry which is preliminary data.</text>
</comment>
<dbReference type="SUPFAM" id="SSF81296">
    <property type="entry name" value="E set domains"/>
    <property type="match status" value="1"/>
</dbReference>
<evidence type="ECO:0000313" key="8">
    <source>
        <dbReference type="Proteomes" id="UP000189670"/>
    </source>
</evidence>
<dbReference type="InterPro" id="IPR035986">
    <property type="entry name" value="PKD_dom_sf"/>
</dbReference>
<dbReference type="PANTHER" id="PTHR40088">
    <property type="entry name" value="PECTATE LYASE (EUROFUNG)"/>
    <property type="match status" value="1"/>
</dbReference>
<dbReference type="InterPro" id="IPR052052">
    <property type="entry name" value="Polysaccharide_Lyase_9"/>
</dbReference>